<evidence type="ECO:0000256" key="2">
    <source>
        <dbReference type="ARBA" id="ARBA00004184"/>
    </source>
</evidence>
<gene>
    <name evidence="15" type="ORF">GQ26_0050590</name>
</gene>
<feature type="transmembrane region" description="Helical" evidence="13">
    <location>
        <begin position="1315"/>
        <end position="1340"/>
    </location>
</feature>
<keyword evidence="11" id="KW-0012">Acyltransferase</keyword>
<dbReference type="PANTHER" id="PTHR12563">
    <property type="entry name" value="GLYCEROL-3-PHOSPHATE ACYLTRANSFERASE"/>
    <property type="match status" value="1"/>
</dbReference>
<protein>
    <submittedName>
        <fullName evidence="15">Ammonium transporter 1</fullName>
    </submittedName>
</protein>
<dbReference type="InterPro" id="IPR018047">
    <property type="entry name" value="Ammonium_transpt_CS"/>
</dbReference>
<dbReference type="SUPFAM" id="SSF111352">
    <property type="entry name" value="Ammonium transporter"/>
    <property type="match status" value="1"/>
</dbReference>
<evidence type="ECO:0000256" key="5">
    <source>
        <dbReference type="ARBA" id="ARBA00022448"/>
    </source>
</evidence>
<dbReference type="Gene3D" id="1.10.630.10">
    <property type="entry name" value="Cytochrome P450"/>
    <property type="match status" value="1"/>
</dbReference>
<dbReference type="SMART" id="SM00563">
    <property type="entry name" value="PlsC"/>
    <property type="match status" value="1"/>
</dbReference>
<dbReference type="GO" id="GO:0006631">
    <property type="term" value="P:fatty acid metabolic process"/>
    <property type="evidence" value="ECO:0007669"/>
    <property type="project" value="TreeGrafter"/>
</dbReference>
<evidence type="ECO:0000313" key="15">
    <source>
        <dbReference type="EMBL" id="KFX51197.1"/>
    </source>
</evidence>
<feature type="transmembrane region" description="Helical" evidence="13">
    <location>
        <begin position="1053"/>
        <end position="1073"/>
    </location>
</feature>
<feature type="transmembrane region" description="Helical" evidence="13">
    <location>
        <begin position="1125"/>
        <end position="1141"/>
    </location>
</feature>
<evidence type="ECO:0000256" key="4">
    <source>
        <dbReference type="ARBA" id="ARBA00007937"/>
    </source>
</evidence>
<keyword evidence="9 13" id="KW-0472">Membrane</keyword>
<dbReference type="Pfam" id="PF19277">
    <property type="entry name" value="GPAT_C"/>
    <property type="match status" value="1"/>
</dbReference>
<feature type="transmembrane region" description="Helical" evidence="13">
    <location>
        <begin position="995"/>
        <end position="1015"/>
    </location>
</feature>
<dbReference type="GO" id="GO:0008519">
    <property type="term" value="F:ammonium channel activity"/>
    <property type="evidence" value="ECO:0007669"/>
    <property type="project" value="InterPro"/>
</dbReference>
<dbReference type="InterPro" id="IPR024041">
    <property type="entry name" value="NH4_transpt_AmtB-like_dom"/>
</dbReference>
<evidence type="ECO:0000256" key="6">
    <source>
        <dbReference type="ARBA" id="ARBA00022679"/>
    </source>
</evidence>
<keyword evidence="7 13" id="KW-0812">Transmembrane</keyword>
<dbReference type="EMBL" id="JPOX01000005">
    <property type="protein sequence ID" value="KFX51197.1"/>
    <property type="molecule type" value="Genomic_DNA"/>
</dbReference>
<dbReference type="GO" id="GO:0008654">
    <property type="term" value="P:phospholipid biosynthetic process"/>
    <property type="evidence" value="ECO:0007669"/>
    <property type="project" value="TreeGrafter"/>
</dbReference>
<feature type="transmembrane region" description="Helical" evidence="13">
    <location>
        <begin position="1085"/>
        <end position="1105"/>
    </location>
</feature>
<name>A0A093VF80_TALMA</name>
<dbReference type="FunFam" id="1.10.3430.10:FF:000003">
    <property type="entry name" value="Ammonium transporter"/>
    <property type="match status" value="1"/>
</dbReference>
<feature type="transmembrane region" description="Helical" evidence="13">
    <location>
        <begin position="964"/>
        <end position="988"/>
    </location>
</feature>
<evidence type="ECO:0000256" key="8">
    <source>
        <dbReference type="ARBA" id="ARBA00022989"/>
    </source>
</evidence>
<comment type="similarity">
    <text evidence="3">Belongs to the ammonia transporter channel (TC 1.A.11.2) family.</text>
</comment>
<dbReference type="InterPro" id="IPR022284">
    <property type="entry name" value="GPAT/DHAPAT"/>
</dbReference>
<feature type="transmembrane region" description="Helical" evidence="13">
    <location>
        <begin position="1272"/>
        <end position="1295"/>
    </location>
</feature>
<feature type="region of interest" description="Disordered" evidence="12">
    <location>
        <begin position="755"/>
        <end position="791"/>
    </location>
</feature>
<feature type="transmembrane region" description="Helical" evidence="13">
    <location>
        <begin position="1241"/>
        <end position="1260"/>
    </location>
</feature>
<evidence type="ECO:0000259" key="14">
    <source>
        <dbReference type="SMART" id="SM00563"/>
    </source>
</evidence>
<dbReference type="InterPro" id="IPR001905">
    <property type="entry name" value="Ammonium_transpt"/>
</dbReference>
<feature type="transmembrane region" description="Helical" evidence="13">
    <location>
        <begin position="820"/>
        <end position="836"/>
    </location>
</feature>
<dbReference type="GO" id="GO:0005506">
    <property type="term" value="F:iron ion binding"/>
    <property type="evidence" value="ECO:0007669"/>
    <property type="project" value="InterPro"/>
</dbReference>
<dbReference type="GO" id="GO:0019432">
    <property type="term" value="P:triglyceride biosynthetic process"/>
    <property type="evidence" value="ECO:0007669"/>
    <property type="project" value="TreeGrafter"/>
</dbReference>
<dbReference type="GO" id="GO:0006072">
    <property type="term" value="P:glycerol-3-phosphate metabolic process"/>
    <property type="evidence" value="ECO:0007669"/>
    <property type="project" value="TreeGrafter"/>
</dbReference>
<evidence type="ECO:0000256" key="10">
    <source>
        <dbReference type="ARBA" id="ARBA00023177"/>
    </source>
</evidence>
<dbReference type="Gene3D" id="1.10.3430.10">
    <property type="entry name" value="Ammonium transporter AmtB like domains"/>
    <property type="match status" value="1"/>
</dbReference>
<feature type="transmembrane region" description="Helical" evidence="13">
    <location>
        <begin position="843"/>
        <end position="863"/>
    </location>
</feature>
<keyword evidence="8 13" id="KW-1133">Transmembrane helix</keyword>
<feature type="compositionally biased region" description="Basic and acidic residues" evidence="12">
    <location>
        <begin position="768"/>
        <end position="791"/>
    </location>
</feature>
<dbReference type="PANTHER" id="PTHR12563:SF17">
    <property type="entry name" value="DIHYDROXYACETONE PHOSPHATE ACYLTRANSFERASE"/>
    <property type="match status" value="1"/>
</dbReference>
<keyword evidence="6" id="KW-0808">Transferase</keyword>
<dbReference type="GO" id="GO:0012505">
    <property type="term" value="C:endomembrane system"/>
    <property type="evidence" value="ECO:0007669"/>
    <property type="project" value="UniProtKB-SubCell"/>
</dbReference>
<dbReference type="GO" id="GO:0004366">
    <property type="term" value="F:glycerol-3-phosphate O-acyltransferase activity"/>
    <property type="evidence" value="ECO:0007669"/>
    <property type="project" value="TreeGrafter"/>
</dbReference>
<keyword evidence="5" id="KW-0813">Transport</keyword>
<dbReference type="InterPro" id="IPR045520">
    <property type="entry name" value="GPAT/DHAPAT_C"/>
</dbReference>
<evidence type="ECO:0000256" key="13">
    <source>
        <dbReference type="SAM" id="Phobius"/>
    </source>
</evidence>
<feature type="transmembrane region" description="Helical" evidence="13">
    <location>
        <begin position="1185"/>
        <end position="1206"/>
    </location>
</feature>
<feature type="transmembrane region" description="Helical" evidence="13">
    <location>
        <begin position="1153"/>
        <end position="1173"/>
    </location>
</feature>
<dbReference type="Pfam" id="PF01553">
    <property type="entry name" value="Acyltransferase"/>
    <property type="match status" value="1"/>
</dbReference>
<dbReference type="InterPro" id="IPR002123">
    <property type="entry name" value="Plipid/glycerol_acylTrfase"/>
</dbReference>
<comment type="caution">
    <text evidence="15">The sequence shown here is derived from an EMBL/GenBank/DDBJ whole genome shotgun (WGS) entry which is preliminary data.</text>
</comment>
<dbReference type="InterPro" id="IPR029020">
    <property type="entry name" value="Ammonium/urea_transptr"/>
</dbReference>
<dbReference type="HOGENOM" id="CLU_254056_0_0_1"/>
<evidence type="ECO:0000256" key="11">
    <source>
        <dbReference type="ARBA" id="ARBA00023315"/>
    </source>
</evidence>
<sequence length="1405" mass="155070">MSSKKNAIDASQTAPDLEIVGDQVTLHPSGFTGGSGSQEDDGITERNLVQHMARFRESPFDFLREVSLFVSGTGWRAYDSVIGQPIYYPGYSDNIKRLIVESPLLKNRVAELAEARLQVEQSEGWYGDTPDAVQKARSRRKTEIVQSLHDVVDKMMDNMICKMDSNAFIRSAYYIATQLLTRAYHQGIHVSSEEVLRLRSVAQAAAEKKQSIVFLPNHKSHVDYVSLQVICYRLGISLPIVVAGDNLNFPAVGAFLQHAGAMWIRRSFGDDQLYSTLVQTYIDVLLQQGYNFECFIEGGRSRTGKLLSPKFGILSFVLDSLLSGRVKDTIICPVSTQYDKVIETDELLGQPKQKENLANFLSQSSVLSLKLGRVDVRFHEPWSLKEFLVQQLQRIQVSQALGSSIALSYADRGRVLRALGYRVLSDINDVSVMMPTALVGTVLLTLRGRGVGKAELVRRVEWLSERVRAKGGRVAHFYRAPTSQVVDRALDVLGPKLVGEVTSLAEPTFYAVDRFQLSFYRNMTIHLFIPEALVSAAMYTKVKQGGGPANQNITYDALLDQVTFLSQLFRGEFIFPPEGLIANLEKSLSGLEKDDIIKITRNSTGKITAVGLSDAERQCGRENFDFYCFLIWPFIEATWLGAVSLMGLTPPLNGPSDIWVNLNKAQDSAQLLGKTLYHQGDLSYFEAVNKESLKNAYQRFAEEGIILVGRSKDQPKTPATMRLAAEWTPQRDPKTGRLSDRGRLWDFTEKIAQSRREGSTTIPKRSPIRRDRGQRVDTHSPKNRFGRESEPVKQFNEEWEEVVMCKIFDCWFLCFLAKNLHIWMAIITANTLSLLVMEAAAAVYAGGADTTVTALIVFMLAMMKFPHVQKKAQAEIDAAIVGYRFPTLTTGNKLPYVSALIKRIHERRVMLIFSRDLKPSINFVTGKLICSQGGEPVYDSSSPKGGNPLEVDVNAQYAGYEFNYAYIVFCGFIVWLIIPGIGLLYGGLARRKSALALLFQSLMVVAVTTFQWMFWGYSIAFSRDAGPFIGTLSAFGMKNVLVAPSPGSNVLPEIVYCLYQLLFCACTVMIVVGGAFERGNIIPSLIFSFFWATIVYCPIACWTWNPNGWLYNLPSLDFAGGGPVHISSGWAALAYAFVLGKRKHHGEHTHGKAHNTTLVFLGTVLIWFGWFGFNGGSALNASVRAMVAAFNTNTAACTGVIGWVLVDYIRNKGKFSVVGACEGAIAGLVGITPAAGYVSVWLAAVIGFITAVVCASLQNINEWMHIDDGMEVFKLHGIGGICGAFMTGIFATSSISALDGVSIAPGAIDGNGKQVYLQLAEIAAISAYSFTVSCILLLILKYIPGMQLRVDEEVEMIGLDKAQFVDEQIGDWSMFDTVPGVMGKSNESTGMMVMSTPKNESSETA</sequence>
<dbReference type="SUPFAM" id="SSF69593">
    <property type="entry name" value="Glycerol-3-phosphate (1)-acyltransferase"/>
    <property type="match status" value="1"/>
</dbReference>
<dbReference type="InterPro" id="IPR001128">
    <property type="entry name" value="Cyt_P450"/>
</dbReference>
<dbReference type="InterPro" id="IPR036396">
    <property type="entry name" value="Cyt_P450_sf"/>
</dbReference>
<comment type="subcellular location">
    <subcellularLocation>
        <location evidence="2">Endomembrane system</location>
        <topology evidence="2">Peripheral membrane protein</topology>
    </subcellularLocation>
    <subcellularLocation>
        <location evidence="1">Membrane</location>
        <topology evidence="1">Multi-pass membrane protein</topology>
    </subcellularLocation>
</comment>
<evidence type="ECO:0000256" key="9">
    <source>
        <dbReference type="ARBA" id="ARBA00023136"/>
    </source>
</evidence>
<evidence type="ECO:0000256" key="7">
    <source>
        <dbReference type="ARBA" id="ARBA00022692"/>
    </source>
</evidence>
<dbReference type="SUPFAM" id="SSF48264">
    <property type="entry name" value="Cytochrome P450"/>
    <property type="match status" value="1"/>
</dbReference>
<reference evidence="15" key="1">
    <citation type="journal article" date="2014" name="PLoS Genet.">
        <title>Signature Gene Expression Reveals Novel Clues to the Molecular Mechanisms of Dimorphic Transition in Penicillium marneffei.</title>
        <authorList>
            <person name="Yang E."/>
            <person name="Wang G."/>
            <person name="Cai J."/>
            <person name="Woo P.C."/>
            <person name="Lau S.K."/>
            <person name="Yuen K.-Y."/>
            <person name="Chow W.-N."/>
            <person name="Lin X."/>
        </authorList>
    </citation>
    <scope>NUCLEOTIDE SEQUENCE [LARGE SCALE GENOMIC DNA]</scope>
    <source>
        <strain evidence="15">PM1</strain>
    </source>
</reference>
<evidence type="ECO:0000256" key="1">
    <source>
        <dbReference type="ARBA" id="ARBA00004141"/>
    </source>
</evidence>
<dbReference type="GO" id="GO:0031966">
    <property type="term" value="C:mitochondrial membrane"/>
    <property type="evidence" value="ECO:0007669"/>
    <property type="project" value="TreeGrafter"/>
</dbReference>
<dbReference type="GO" id="GO:0020037">
    <property type="term" value="F:heme binding"/>
    <property type="evidence" value="ECO:0007669"/>
    <property type="project" value="InterPro"/>
</dbReference>
<proteinExistence type="inferred from homology"/>
<keyword evidence="10" id="KW-0924">Ammonia transport</keyword>
<dbReference type="CDD" id="cd07993">
    <property type="entry name" value="LPLAT_DHAPAT-like"/>
    <property type="match status" value="1"/>
</dbReference>
<dbReference type="Pfam" id="PF00909">
    <property type="entry name" value="Ammonium_transp"/>
    <property type="match status" value="1"/>
</dbReference>
<evidence type="ECO:0000256" key="3">
    <source>
        <dbReference type="ARBA" id="ARBA00005887"/>
    </source>
</evidence>
<dbReference type="GO" id="GO:0016705">
    <property type="term" value="F:oxidoreductase activity, acting on paired donors, with incorporation or reduction of molecular oxygen"/>
    <property type="evidence" value="ECO:0007669"/>
    <property type="project" value="InterPro"/>
</dbReference>
<dbReference type="PROSITE" id="PS01219">
    <property type="entry name" value="AMMONIUM_TRANSP"/>
    <property type="match status" value="1"/>
</dbReference>
<accession>A0A093VF80</accession>
<comment type="similarity">
    <text evidence="4">Belongs to the GPAT/DAPAT family.</text>
</comment>
<feature type="domain" description="Phospholipid/glycerol acyltransferase" evidence="14">
    <location>
        <begin position="212"/>
        <end position="339"/>
    </location>
</feature>
<dbReference type="NCBIfam" id="TIGR00836">
    <property type="entry name" value="amt"/>
    <property type="match status" value="1"/>
</dbReference>
<feature type="transmembrane region" description="Helical" evidence="13">
    <location>
        <begin position="1215"/>
        <end position="1235"/>
    </location>
</feature>
<evidence type="ECO:0000256" key="12">
    <source>
        <dbReference type="SAM" id="MobiDB-lite"/>
    </source>
</evidence>
<dbReference type="Pfam" id="PF00067">
    <property type="entry name" value="p450"/>
    <property type="match status" value="1"/>
</dbReference>
<dbReference type="GO" id="GO:0004497">
    <property type="term" value="F:monooxygenase activity"/>
    <property type="evidence" value="ECO:0007669"/>
    <property type="project" value="InterPro"/>
</dbReference>
<dbReference type="InterPro" id="IPR041728">
    <property type="entry name" value="GPAT/DHAPAT_LPLAT"/>
</dbReference>
<organism evidence="15">
    <name type="scientific">Talaromyces marneffei PM1</name>
    <dbReference type="NCBI Taxonomy" id="1077442"/>
    <lineage>
        <taxon>Eukaryota</taxon>
        <taxon>Fungi</taxon>
        <taxon>Dikarya</taxon>
        <taxon>Ascomycota</taxon>
        <taxon>Pezizomycotina</taxon>
        <taxon>Eurotiomycetes</taxon>
        <taxon>Eurotiomycetidae</taxon>
        <taxon>Eurotiales</taxon>
        <taxon>Trichocomaceae</taxon>
        <taxon>Talaromyces</taxon>
        <taxon>Talaromyces sect. Talaromyces</taxon>
    </lineage>
</organism>